<comment type="caution">
    <text evidence="1">The sequence shown here is derived from an EMBL/GenBank/DDBJ whole genome shotgun (WGS) entry which is preliminary data.</text>
</comment>
<organism evidence="1">
    <name type="scientific">marine sediment metagenome</name>
    <dbReference type="NCBI Taxonomy" id="412755"/>
    <lineage>
        <taxon>unclassified sequences</taxon>
        <taxon>metagenomes</taxon>
        <taxon>ecological metagenomes</taxon>
    </lineage>
</organism>
<evidence type="ECO:0000313" key="1">
    <source>
        <dbReference type="EMBL" id="KKN22727.1"/>
    </source>
</evidence>
<dbReference type="EMBL" id="LAZR01003035">
    <property type="protein sequence ID" value="KKN22727.1"/>
    <property type="molecule type" value="Genomic_DNA"/>
</dbReference>
<name>A0A0F9PE20_9ZZZZ</name>
<sequence>MKLKKGKIVYAESQDYGSCIIQLVNKITENVKGKKLKSPIWISFILDSSNDRSFTDFLLKRLHTPGFFEDYDKRNYILELDAKEINSEEKNGE</sequence>
<gene>
    <name evidence="1" type="ORF">LCGC14_0912290</name>
</gene>
<proteinExistence type="predicted"/>
<dbReference type="AlphaFoldDB" id="A0A0F9PE20"/>
<protein>
    <submittedName>
        <fullName evidence="1">Uncharacterized protein</fullName>
    </submittedName>
</protein>
<reference evidence="1" key="1">
    <citation type="journal article" date="2015" name="Nature">
        <title>Complex archaea that bridge the gap between prokaryotes and eukaryotes.</title>
        <authorList>
            <person name="Spang A."/>
            <person name="Saw J.H."/>
            <person name="Jorgensen S.L."/>
            <person name="Zaremba-Niedzwiedzka K."/>
            <person name="Martijn J."/>
            <person name="Lind A.E."/>
            <person name="van Eijk R."/>
            <person name="Schleper C."/>
            <person name="Guy L."/>
            <person name="Ettema T.J."/>
        </authorList>
    </citation>
    <scope>NUCLEOTIDE SEQUENCE</scope>
</reference>
<accession>A0A0F9PE20</accession>